<evidence type="ECO:0000256" key="1">
    <source>
        <dbReference type="SAM" id="Phobius"/>
    </source>
</evidence>
<evidence type="ECO:0000313" key="3">
    <source>
        <dbReference type="EMBL" id="QPM76018.1"/>
    </source>
</evidence>
<dbReference type="GO" id="GO:0008233">
    <property type="term" value="F:peptidase activity"/>
    <property type="evidence" value="ECO:0007669"/>
    <property type="project" value="InterPro"/>
</dbReference>
<feature type="domain" description="D-alanyl-D-alanine carboxypeptidase-like core" evidence="2">
    <location>
        <begin position="82"/>
        <end position="207"/>
    </location>
</feature>
<dbReference type="Proteomes" id="UP000594455">
    <property type="component" value="Chromosome"/>
</dbReference>
<dbReference type="InterPro" id="IPR052179">
    <property type="entry name" value="DD-CPase-like"/>
</dbReference>
<keyword evidence="4" id="KW-1185">Reference proteome</keyword>
<evidence type="ECO:0000259" key="2">
    <source>
        <dbReference type="Pfam" id="PF02557"/>
    </source>
</evidence>
<sequence>MVVKKKFFGGITIVVIISFIVFICCFLFTRHDRDEEALNYKIVKPKNALPIITKEHGVTKVNGHVIVNKHYTLPPSHKPGEDKHAKKQLNKLLAKAKKDNVDLKFRSGYRSYQDQQDIMKKFVKEEGKNQAKHYTAVPGHSEHQTGLAFDVGTDAPMQDFKKDFGKSKEGKWLAQHAPKYGFIIRYPKGQEKETGYSYEAWHIRYVGRDLAEIINGEHTNLETYYNLPN</sequence>
<evidence type="ECO:0000313" key="4">
    <source>
        <dbReference type="Proteomes" id="UP000594455"/>
    </source>
</evidence>
<dbReference type="PANTHER" id="PTHR34385:SF1">
    <property type="entry name" value="PEPTIDOGLYCAN L-ALANYL-D-GLUTAMATE ENDOPEPTIDASE CWLK"/>
    <property type="match status" value="1"/>
</dbReference>
<dbReference type="PANTHER" id="PTHR34385">
    <property type="entry name" value="D-ALANYL-D-ALANINE CARBOXYPEPTIDASE"/>
    <property type="match status" value="1"/>
</dbReference>
<reference evidence="3 4" key="1">
    <citation type="submission" date="2020-10" db="EMBL/GenBank/DDBJ databases">
        <title>Closed genome sequences of Staphylococcus lloydii sp. nov. and Staphylococcus durrellii sp. nov. Isolated from Captive Fruit Bats (Pteropus livingstonii).</title>
        <authorList>
            <person name="Fountain K."/>
        </authorList>
    </citation>
    <scope>NUCLEOTIDE SEQUENCE [LARGE SCALE GENOMIC DNA]</scope>
    <source>
        <strain evidence="3 4">23_2_7_LY</strain>
    </source>
</reference>
<keyword evidence="1" id="KW-0812">Transmembrane</keyword>
<gene>
    <name evidence="3" type="ORF">ISP08_04620</name>
</gene>
<dbReference type="EMBL" id="CP064056">
    <property type="protein sequence ID" value="QPM76018.1"/>
    <property type="molecule type" value="Genomic_DNA"/>
</dbReference>
<name>A0A7T1B1J0_9STAP</name>
<keyword evidence="1" id="KW-0472">Membrane</keyword>
<dbReference type="InterPro" id="IPR058193">
    <property type="entry name" value="VanY/YodJ_core_dom"/>
</dbReference>
<dbReference type="Gene3D" id="3.30.1380.10">
    <property type="match status" value="1"/>
</dbReference>
<dbReference type="InterPro" id="IPR003709">
    <property type="entry name" value="VanY-like_core_dom"/>
</dbReference>
<dbReference type="GO" id="GO:0006508">
    <property type="term" value="P:proteolysis"/>
    <property type="evidence" value="ECO:0007669"/>
    <property type="project" value="InterPro"/>
</dbReference>
<dbReference type="Pfam" id="PF02557">
    <property type="entry name" value="VanY"/>
    <property type="match status" value="1"/>
</dbReference>
<proteinExistence type="predicted"/>
<dbReference type="KEGG" id="sllo:ISP08_04620"/>
<dbReference type="SUPFAM" id="SSF55166">
    <property type="entry name" value="Hedgehog/DD-peptidase"/>
    <property type="match status" value="1"/>
</dbReference>
<accession>A0A7T1B1J0</accession>
<dbReference type="AlphaFoldDB" id="A0A7T1B1J0"/>
<dbReference type="InterPro" id="IPR009045">
    <property type="entry name" value="Zn_M74/Hedgehog-like"/>
</dbReference>
<dbReference type="CDD" id="cd14852">
    <property type="entry name" value="LD-carboxypeptidase"/>
    <property type="match status" value="1"/>
</dbReference>
<protein>
    <submittedName>
        <fullName evidence="3">M15 family metallopeptidase</fullName>
    </submittedName>
</protein>
<feature type="transmembrane region" description="Helical" evidence="1">
    <location>
        <begin position="7"/>
        <end position="29"/>
    </location>
</feature>
<organism evidence="3 4">
    <name type="scientific">Staphylococcus lloydii</name>
    <dbReference type="NCBI Taxonomy" id="2781774"/>
    <lineage>
        <taxon>Bacteria</taxon>
        <taxon>Bacillati</taxon>
        <taxon>Bacillota</taxon>
        <taxon>Bacilli</taxon>
        <taxon>Bacillales</taxon>
        <taxon>Staphylococcaceae</taxon>
        <taxon>Staphylococcus</taxon>
    </lineage>
</organism>
<keyword evidence="1" id="KW-1133">Transmembrane helix</keyword>